<gene>
    <name evidence="3" type="ORF">ACOF00016_LOCUS5779</name>
</gene>
<name>A0A7S3P6B9_9STRA</name>
<keyword evidence="2" id="KW-0812">Transmembrane</keyword>
<evidence type="ECO:0000256" key="1">
    <source>
        <dbReference type="SAM" id="MobiDB-lite"/>
    </source>
</evidence>
<feature type="transmembrane region" description="Helical" evidence="2">
    <location>
        <begin position="124"/>
        <end position="141"/>
    </location>
</feature>
<sequence>MTNDGSDHNSTLNSAAEKDGMLRSEAAALSIDFVDRDNHHQHQSADDLYDDDDDDDEEPIMRSIRGSSVGAQRAARLRRTITLRRTIMFTALFEGVTCFMRFGLGLQSTRDTSSLAKYTGGLRIHHGYLGIVLATVSYLWCQDRSTTGSSSSSNHIHLWMFPVGCALIISDLIHHFIVLYATTGDPQFDLVYPD</sequence>
<feature type="transmembrane region" description="Helical" evidence="2">
    <location>
        <begin position="161"/>
        <end position="181"/>
    </location>
</feature>
<keyword evidence="2" id="KW-1133">Transmembrane helix</keyword>
<keyword evidence="2" id="KW-0472">Membrane</keyword>
<proteinExistence type="predicted"/>
<feature type="transmembrane region" description="Helical" evidence="2">
    <location>
        <begin position="86"/>
        <end position="104"/>
    </location>
</feature>
<feature type="compositionally biased region" description="Acidic residues" evidence="1">
    <location>
        <begin position="47"/>
        <end position="57"/>
    </location>
</feature>
<dbReference type="EMBL" id="HBIM01006791">
    <property type="protein sequence ID" value="CAE0408001.1"/>
    <property type="molecule type" value="Transcribed_RNA"/>
</dbReference>
<feature type="compositionally biased region" description="Basic and acidic residues" evidence="1">
    <location>
        <begin position="33"/>
        <end position="45"/>
    </location>
</feature>
<feature type="region of interest" description="Disordered" evidence="1">
    <location>
        <begin position="33"/>
        <end position="57"/>
    </location>
</feature>
<protein>
    <submittedName>
        <fullName evidence="3">Uncharacterized protein</fullName>
    </submittedName>
</protein>
<dbReference type="AlphaFoldDB" id="A0A7S3P6B9"/>
<evidence type="ECO:0000256" key="2">
    <source>
        <dbReference type="SAM" id="Phobius"/>
    </source>
</evidence>
<organism evidence="3">
    <name type="scientific">Amphora coffeiformis</name>
    <dbReference type="NCBI Taxonomy" id="265554"/>
    <lineage>
        <taxon>Eukaryota</taxon>
        <taxon>Sar</taxon>
        <taxon>Stramenopiles</taxon>
        <taxon>Ochrophyta</taxon>
        <taxon>Bacillariophyta</taxon>
        <taxon>Bacillariophyceae</taxon>
        <taxon>Bacillariophycidae</taxon>
        <taxon>Thalassiophysales</taxon>
        <taxon>Catenulaceae</taxon>
        <taxon>Amphora</taxon>
    </lineage>
</organism>
<reference evidence="3" key="1">
    <citation type="submission" date="2021-01" db="EMBL/GenBank/DDBJ databases">
        <authorList>
            <person name="Corre E."/>
            <person name="Pelletier E."/>
            <person name="Niang G."/>
            <person name="Scheremetjew M."/>
            <person name="Finn R."/>
            <person name="Kale V."/>
            <person name="Holt S."/>
            <person name="Cochrane G."/>
            <person name="Meng A."/>
            <person name="Brown T."/>
            <person name="Cohen L."/>
        </authorList>
    </citation>
    <scope>NUCLEOTIDE SEQUENCE</scope>
    <source>
        <strain evidence="3">CCMP127</strain>
    </source>
</reference>
<evidence type="ECO:0000313" key="3">
    <source>
        <dbReference type="EMBL" id="CAE0408001.1"/>
    </source>
</evidence>
<accession>A0A7S3P6B9</accession>